<dbReference type="Pfam" id="PF04199">
    <property type="entry name" value="Cyclase"/>
    <property type="match status" value="1"/>
</dbReference>
<sequence length="157" mass="17796">MLLFEFICILWMSSSITEAPVPDEVVDMSYSYDESTLGWPGQRKFRLKIIHNGTAAEGYWFQAEEFVMATHIGTHLDAPCHFAKGKWSVEELPLNHLMAPAAVIDISNKSEVDNDTLVQIQDLEKWERLSGQSLDATIVLIRSGWGTHWPDKKNFTG</sequence>
<dbReference type="PANTHER" id="PTHR43564">
    <property type="entry name" value="KYNURENINE FORMAMIDASE-LIKE PROTEIN"/>
    <property type="match status" value="1"/>
</dbReference>
<feature type="signal peptide" evidence="2">
    <location>
        <begin position="1"/>
        <end position="19"/>
    </location>
</feature>
<keyword evidence="2" id="KW-0732">Signal</keyword>
<dbReference type="OMA" id="VMATHIG"/>
<name>A0A087U5R6_STEMI</name>
<dbReference type="PANTHER" id="PTHR43564:SF2">
    <property type="entry name" value="BLR6059 PROTEIN"/>
    <property type="match status" value="1"/>
</dbReference>
<evidence type="ECO:0000313" key="4">
    <source>
        <dbReference type="Proteomes" id="UP000054359"/>
    </source>
</evidence>
<gene>
    <name evidence="3" type="ORF">X975_16816</name>
</gene>
<dbReference type="GO" id="GO:0019441">
    <property type="term" value="P:L-tryptophan catabolic process to kynurenine"/>
    <property type="evidence" value="ECO:0007669"/>
    <property type="project" value="InterPro"/>
</dbReference>
<dbReference type="GO" id="GO:0004061">
    <property type="term" value="F:arylformamidase activity"/>
    <property type="evidence" value="ECO:0007669"/>
    <property type="project" value="InterPro"/>
</dbReference>
<feature type="chain" id="PRO_5001830210" evidence="2">
    <location>
        <begin position="20"/>
        <end position="157"/>
    </location>
</feature>
<keyword evidence="4" id="KW-1185">Reference proteome</keyword>
<evidence type="ECO:0000256" key="1">
    <source>
        <dbReference type="ARBA" id="ARBA00007865"/>
    </source>
</evidence>
<comment type="similarity">
    <text evidence="1">Belongs to the Cyclase 1 superfamily.</text>
</comment>
<proteinExistence type="inferred from homology"/>
<dbReference type="Proteomes" id="UP000054359">
    <property type="component" value="Unassembled WGS sequence"/>
</dbReference>
<dbReference type="STRING" id="407821.A0A087U5R6"/>
<dbReference type="AlphaFoldDB" id="A0A087U5R6"/>
<dbReference type="OrthoDB" id="7108654at2759"/>
<dbReference type="InterPro" id="IPR037175">
    <property type="entry name" value="KFase_sf"/>
</dbReference>
<accession>A0A087U5R6</accession>
<dbReference type="EMBL" id="KK118316">
    <property type="protein sequence ID" value="KFM72705.1"/>
    <property type="molecule type" value="Genomic_DNA"/>
</dbReference>
<feature type="non-terminal residue" evidence="3">
    <location>
        <position position="157"/>
    </location>
</feature>
<protein>
    <submittedName>
        <fullName evidence="3">Kynurenine formamidase</fullName>
    </submittedName>
</protein>
<dbReference type="SUPFAM" id="SSF102198">
    <property type="entry name" value="Putative cyclase"/>
    <property type="match status" value="1"/>
</dbReference>
<evidence type="ECO:0000313" key="3">
    <source>
        <dbReference type="EMBL" id="KFM72705.1"/>
    </source>
</evidence>
<evidence type="ECO:0000256" key="2">
    <source>
        <dbReference type="SAM" id="SignalP"/>
    </source>
</evidence>
<dbReference type="Gene3D" id="3.50.30.50">
    <property type="entry name" value="Putative cyclase"/>
    <property type="match status" value="1"/>
</dbReference>
<dbReference type="InterPro" id="IPR007325">
    <property type="entry name" value="KFase/CYL"/>
</dbReference>
<organism evidence="3 4">
    <name type="scientific">Stegodyphus mimosarum</name>
    <name type="common">African social velvet spider</name>
    <dbReference type="NCBI Taxonomy" id="407821"/>
    <lineage>
        <taxon>Eukaryota</taxon>
        <taxon>Metazoa</taxon>
        <taxon>Ecdysozoa</taxon>
        <taxon>Arthropoda</taxon>
        <taxon>Chelicerata</taxon>
        <taxon>Arachnida</taxon>
        <taxon>Araneae</taxon>
        <taxon>Araneomorphae</taxon>
        <taxon>Entelegynae</taxon>
        <taxon>Eresoidea</taxon>
        <taxon>Eresidae</taxon>
        <taxon>Stegodyphus</taxon>
    </lineage>
</organism>
<reference evidence="3 4" key="1">
    <citation type="submission" date="2013-11" db="EMBL/GenBank/DDBJ databases">
        <title>Genome sequencing of Stegodyphus mimosarum.</title>
        <authorList>
            <person name="Bechsgaard J."/>
        </authorList>
    </citation>
    <scope>NUCLEOTIDE SEQUENCE [LARGE SCALE GENOMIC DNA]</scope>
</reference>